<evidence type="ECO:0000313" key="4">
    <source>
        <dbReference type="Proteomes" id="UP000297617"/>
    </source>
</evidence>
<feature type="domain" description="SbsA Ig-like" evidence="2">
    <location>
        <begin position="176"/>
        <end position="251"/>
    </location>
</feature>
<evidence type="ECO:0000256" key="1">
    <source>
        <dbReference type="ARBA" id="ARBA00022729"/>
    </source>
</evidence>
<dbReference type="InterPro" id="IPR032812">
    <property type="entry name" value="SbsA_Ig"/>
</dbReference>
<evidence type="ECO:0000313" key="3">
    <source>
        <dbReference type="EMBL" id="TGK45442.1"/>
    </source>
</evidence>
<accession>A0ABY2KYX6</accession>
<feature type="domain" description="SbsA Ig-like" evidence="2">
    <location>
        <begin position="33"/>
        <end position="129"/>
    </location>
</feature>
<gene>
    <name evidence="3" type="ORF">EHQ10_19135</name>
</gene>
<dbReference type="Gene3D" id="2.60.40.3710">
    <property type="match status" value="2"/>
</dbReference>
<name>A0ABY2KYX6_9LEPT</name>
<dbReference type="Proteomes" id="UP000297617">
    <property type="component" value="Unassembled WGS sequence"/>
</dbReference>
<keyword evidence="1" id="KW-0732">Signal</keyword>
<feature type="domain" description="SbsA Ig-like" evidence="2">
    <location>
        <begin position="289"/>
        <end position="382"/>
    </location>
</feature>
<dbReference type="Pfam" id="PF13205">
    <property type="entry name" value="Big_5"/>
    <property type="match status" value="3"/>
</dbReference>
<sequence>MKLIIYNLLILLFFSFCRPDGKNLDSLLTFVDDDGSPRIVYAFPGMGEKNLARNTSLSILFSKAMNINTCVQSFSITPNTIGFFDLSDISLKFTPSSLLSYGSYTYTITKNCESKDGIDLKDVYSANFSVGEAVIAGSNPQVSGVVVSAGSIADCNAGIATRVNVLGSDYVNVCMGSPTINEIEVVFDRPMEQSSVISAIQITPNLSANFIWSSPSSLRIVPDRPFNAGVRYSVTIAASAADSLGNRLLSPLFKSFLVGSENLVPSVSSITVANGTLADCLAGIATTSNILATSVTNGCLGNPINNPVIIDFDRAMNRSITESAVSISPTITGTFLWSIADTRLTFTPDAKFNYGTRYTVTITRNAISANEINISQNLSYSFIAGGAIGDAPVVQSIGVVSQGCSNSFPGTGSVTGGNWLLPQCFWDNSLPILGPTSYQFRAGDDGSGATSCADVNTDNFKLVFSKYMDLNTTLNAVRLRRVSPPSTIIQLSSWIWKDCQATFPFGCRVLELSFSEQEASCNGLLFGSSGDFNLMRSDNTPAGFPFYMITVDTSAKDTLGASLQSNFNFTMEAK</sequence>
<dbReference type="RefSeq" id="WP_135755099.1">
    <property type="nucleotide sequence ID" value="NZ_RQFD01000023.1"/>
</dbReference>
<organism evidence="3 4">
    <name type="scientific">Leptospira bouyouniensis</name>
    <dbReference type="NCBI Taxonomy" id="2484911"/>
    <lineage>
        <taxon>Bacteria</taxon>
        <taxon>Pseudomonadati</taxon>
        <taxon>Spirochaetota</taxon>
        <taxon>Spirochaetia</taxon>
        <taxon>Leptospirales</taxon>
        <taxon>Leptospiraceae</taxon>
        <taxon>Leptospira</taxon>
    </lineage>
</organism>
<comment type="caution">
    <text evidence="3">The sequence shown here is derived from an EMBL/GenBank/DDBJ whole genome shotgun (WGS) entry which is preliminary data.</text>
</comment>
<reference evidence="4" key="1">
    <citation type="journal article" date="2019" name="PLoS Negl. Trop. Dis.">
        <title>Revisiting the worldwide diversity of Leptospira species in the environment.</title>
        <authorList>
            <person name="Vincent A.T."/>
            <person name="Schiettekatte O."/>
            <person name="Bourhy P."/>
            <person name="Veyrier F.J."/>
            <person name="Picardeau M."/>
        </authorList>
    </citation>
    <scope>NUCLEOTIDE SEQUENCE [LARGE SCALE GENOMIC DNA]</scope>
    <source>
        <strain evidence="4">201800295</strain>
    </source>
</reference>
<proteinExistence type="predicted"/>
<protein>
    <recommendedName>
        <fullName evidence="2">SbsA Ig-like domain-containing protein</fullName>
    </recommendedName>
</protein>
<evidence type="ECO:0000259" key="2">
    <source>
        <dbReference type="Pfam" id="PF13205"/>
    </source>
</evidence>
<dbReference type="EMBL" id="RQFD01000023">
    <property type="protein sequence ID" value="TGK45442.1"/>
    <property type="molecule type" value="Genomic_DNA"/>
</dbReference>
<keyword evidence="4" id="KW-1185">Reference proteome</keyword>